<evidence type="ECO:0000259" key="18">
    <source>
        <dbReference type="PROSITE" id="PS51918"/>
    </source>
</evidence>
<dbReference type="Gene3D" id="3.20.20.70">
    <property type="entry name" value="Aldolase class I"/>
    <property type="match status" value="1"/>
</dbReference>
<evidence type="ECO:0000256" key="5">
    <source>
        <dbReference type="ARBA" id="ARBA00011245"/>
    </source>
</evidence>
<dbReference type="GO" id="GO:0004109">
    <property type="term" value="F:coproporphyrinogen oxidase activity"/>
    <property type="evidence" value="ECO:0007669"/>
    <property type="project" value="InterPro"/>
</dbReference>
<reference evidence="19" key="1">
    <citation type="submission" date="2016-10" db="EMBL/GenBank/DDBJ databases">
        <title>Sequence of Gallionella enrichment culture.</title>
        <authorList>
            <person name="Poehlein A."/>
            <person name="Muehling M."/>
            <person name="Daniel R."/>
        </authorList>
    </citation>
    <scope>NUCLEOTIDE SEQUENCE</scope>
</reference>
<dbReference type="SFLD" id="SFLDS00029">
    <property type="entry name" value="Radical_SAM"/>
    <property type="match status" value="1"/>
</dbReference>
<evidence type="ECO:0000256" key="1">
    <source>
        <dbReference type="ARBA" id="ARBA00001966"/>
    </source>
</evidence>
<organism evidence="19">
    <name type="scientific">mine drainage metagenome</name>
    <dbReference type="NCBI Taxonomy" id="410659"/>
    <lineage>
        <taxon>unclassified sequences</taxon>
        <taxon>metagenomes</taxon>
        <taxon>ecological metagenomes</taxon>
    </lineage>
</organism>
<dbReference type="InterPro" id="IPR006638">
    <property type="entry name" value="Elp3/MiaA/NifB-like_rSAM"/>
</dbReference>
<dbReference type="PANTHER" id="PTHR13932">
    <property type="entry name" value="COPROPORPHYRINIGEN III OXIDASE"/>
    <property type="match status" value="1"/>
</dbReference>
<dbReference type="GO" id="GO:0005737">
    <property type="term" value="C:cytoplasm"/>
    <property type="evidence" value="ECO:0007669"/>
    <property type="project" value="UniProtKB-SubCell"/>
</dbReference>
<evidence type="ECO:0000313" key="19">
    <source>
        <dbReference type="EMBL" id="OIQ87043.1"/>
    </source>
</evidence>
<dbReference type="Gene3D" id="1.10.10.920">
    <property type="match status" value="1"/>
</dbReference>
<dbReference type="AlphaFoldDB" id="A0A1J5RBK7"/>
<dbReference type="SFLD" id="SFLDG01065">
    <property type="entry name" value="anaerobic_coproporphyrinogen-I"/>
    <property type="match status" value="1"/>
</dbReference>
<evidence type="ECO:0000256" key="15">
    <source>
        <dbReference type="ARBA" id="ARBA00023244"/>
    </source>
</evidence>
<evidence type="ECO:0000256" key="8">
    <source>
        <dbReference type="ARBA" id="ARBA00022485"/>
    </source>
</evidence>
<evidence type="ECO:0000256" key="9">
    <source>
        <dbReference type="ARBA" id="ARBA00022490"/>
    </source>
</evidence>
<proteinExistence type="inferred from homology"/>
<protein>
    <recommendedName>
        <fullName evidence="7">Oxygen-independent coproporphyrinogen III oxidase</fullName>
        <ecNumber evidence="6">1.3.98.3</ecNumber>
    </recommendedName>
    <alternativeName>
        <fullName evidence="16">Coproporphyrinogen III dehydrogenase</fullName>
    </alternativeName>
</protein>
<keyword evidence="9" id="KW-0963">Cytoplasm</keyword>
<dbReference type="PROSITE" id="PS51918">
    <property type="entry name" value="RADICAL_SAM"/>
    <property type="match status" value="1"/>
</dbReference>
<comment type="catalytic activity">
    <reaction evidence="17">
        <text>coproporphyrinogen III + 2 S-adenosyl-L-methionine = protoporphyrinogen IX + 2 5'-deoxyadenosine + 2 L-methionine + 2 CO2</text>
        <dbReference type="Rhea" id="RHEA:15425"/>
        <dbReference type="ChEBI" id="CHEBI:16526"/>
        <dbReference type="ChEBI" id="CHEBI:17319"/>
        <dbReference type="ChEBI" id="CHEBI:57307"/>
        <dbReference type="ChEBI" id="CHEBI:57309"/>
        <dbReference type="ChEBI" id="CHEBI:57844"/>
        <dbReference type="ChEBI" id="CHEBI:59789"/>
        <dbReference type="EC" id="1.3.98.3"/>
    </reaction>
</comment>
<dbReference type="EMBL" id="MLJW01000444">
    <property type="protein sequence ID" value="OIQ87043.1"/>
    <property type="molecule type" value="Genomic_DNA"/>
</dbReference>
<gene>
    <name evidence="19" type="primary">hemN_22</name>
    <name evidence="19" type="ORF">GALL_311030</name>
</gene>
<dbReference type="GO" id="GO:0006782">
    <property type="term" value="P:protoporphyrinogen IX biosynthetic process"/>
    <property type="evidence" value="ECO:0007669"/>
    <property type="project" value="UniProtKB-UniPathway"/>
</dbReference>
<dbReference type="SMART" id="SM00729">
    <property type="entry name" value="Elp3"/>
    <property type="match status" value="1"/>
</dbReference>
<dbReference type="GO" id="GO:0046872">
    <property type="term" value="F:metal ion binding"/>
    <property type="evidence" value="ECO:0007669"/>
    <property type="project" value="UniProtKB-KW"/>
</dbReference>
<dbReference type="GO" id="GO:0051539">
    <property type="term" value="F:4 iron, 4 sulfur cluster binding"/>
    <property type="evidence" value="ECO:0007669"/>
    <property type="project" value="UniProtKB-KW"/>
</dbReference>
<keyword evidence="14" id="KW-0411">Iron-sulfur</keyword>
<evidence type="ECO:0000256" key="6">
    <source>
        <dbReference type="ARBA" id="ARBA00011912"/>
    </source>
</evidence>
<dbReference type="GO" id="GO:0051989">
    <property type="term" value="F:coproporphyrinogen dehydrogenase activity"/>
    <property type="evidence" value="ECO:0007669"/>
    <property type="project" value="UniProtKB-EC"/>
</dbReference>
<keyword evidence="11" id="KW-0479">Metal-binding</keyword>
<name>A0A1J5RBK7_9ZZZZ</name>
<dbReference type="InterPro" id="IPR034505">
    <property type="entry name" value="Coproporphyrinogen-III_oxidase"/>
</dbReference>
<evidence type="ECO:0000256" key="3">
    <source>
        <dbReference type="ARBA" id="ARBA00004785"/>
    </source>
</evidence>
<keyword evidence="15" id="KW-0627">Porphyrin biosynthesis</keyword>
<comment type="subunit">
    <text evidence="5">Monomer.</text>
</comment>
<dbReference type="UniPathway" id="UPA00251">
    <property type="reaction ID" value="UER00323"/>
</dbReference>
<evidence type="ECO:0000256" key="7">
    <source>
        <dbReference type="ARBA" id="ARBA00020156"/>
    </source>
</evidence>
<dbReference type="NCBIfam" id="TIGR00538">
    <property type="entry name" value="hemN"/>
    <property type="match status" value="1"/>
</dbReference>
<evidence type="ECO:0000256" key="2">
    <source>
        <dbReference type="ARBA" id="ARBA00004496"/>
    </source>
</evidence>
<comment type="similarity">
    <text evidence="4">Belongs to the anaerobic coproporphyrinogen-III oxidase family.</text>
</comment>
<comment type="caution">
    <text evidence="19">The sequence shown here is derived from an EMBL/GenBank/DDBJ whole genome shotgun (WGS) entry which is preliminary data.</text>
</comment>
<dbReference type="Pfam" id="PF06969">
    <property type="entry name" value="HemN_C"/>
    <property type="match status" value="1"/>
</dbReference>
<dbReference type="InterPro" id="IPR004558">
    <property type="entry name" value="Coprogen_oxidase_HemN"/>
</dbReference>
<evidence type="ECO:0000256" key="11">
    <source>
        <dbReference type="ARBA" id="ARBA00022723"/>
    </source>
</evidence>
<feature type="domain" description="Radical SAM core" evidence="18">
    <location>
        <begin position="41"/>
        <end position="276"/>
    </location>
</feature>
<dbReference type="EC" id="1.3.98.3" evidence="6"/>
<dbReference type="InterPro" id="IPR013785">
    <property type="entry name" value="Aldolase_TIM"/>
</dbReference>
<evidence type="ECO:0000256" key="10">
    <source>
        <dbReference type="ARBA" id="ARBA00022691"/>
    </source>
</evidence>
<dbReference type="CDD" id="cd01335">
    <property type="entry name" value="Radical_SAM"/>
    <property type="match status" value="1"/>
</dbReference>
<dbReference type="PANTHER" id="PTHR13932:SF6">
    <property type="entry name" value="OXYGEN-INDEPENDENT COPROPORPHYRINOGEN III OXIDASE"/>
    <property type="match status" value="1"/>
</dbReference>
<comment type="cofactor">
    <cofactor evidence="1">
        <name>[4Fe-4S] cluster</name>
        <dbReference type="ChEBI" id="CHEBI:49883"/>
    </cofactor>
</comment>
<evidence type="ECO:0000256" key="12">
    <source>
        <dbReference type="ARBA" id="ARBA00023002"/>
    </source>
</evidence>
<evidence type="ECO:0000256" key="14">
    <source>
        <dbReference type="ARBA" id="ARBA00023014"/>
    </source>
</evidence>
<evidence type="ECO:0000256" key="17">
    <source>
        <dbReference type="ARBA" id="ARBA00048321"/>
    </source>
</evidence>
<keyword evidence="13" id="KW-0408">Iron</keyword>
<dbReference type="InterPro" id="IPR010723">
    <property type="entry name" value="HemN_C"/>
</dbReference>
<evidence type="ECO:0000256" key="13">
    <source>
        <dbReference type="ARBA" id="ARBA00023004"/>
    </source>
</evidence>
<comment type="subcellular location">
    <subcellularLocation>
        <location evidence="2">Cytoplasm</location>
    </subcellularLocation>
</comment>
<keyword evidence="10" id="KW-0949">S-adenosyl-L-methionine</keyword>
<keyword evidence="12 19" id="KW-0560">Oxidoreductase</keyword>
<dbReference type="Pfam" id="PF04055">
    <property type="entry name" value="Radical_SAM"/>
    <property type="match status" value="1"/>
</dbReference>
<dbReference type="PIRSF" id="PIRSF000167">
    <property type="entry name" value="HemN"/>
    <property type="match status" value="1"/>
</dbReference>
<dbReference type="InterPro" id="IPR058240">
    <property type="entry name" value="rSAM_sf"/>
</dbReference>
<keyword evidence="8" id="KW-0004">4Fe-4S</keyword>
<accession>A0A1J5RBK7</accession>
<evidence type="ECO:0000256" key="16">
    <source>
        <dbReference type="ARBA" id="ARBA00030263"/>
    </source>
</evidence>
<dbReference type="InterPro" id="IPR007197">
    <property type="entry name" value="rSAM"/>
</dbReference>
<dbReference type="SUPFAM" id="SSF102114">
    <property type="entry name" value="Radical SAM enzymes"/>
    <property type="match status" value="1"/>
</dbReference>
<comment type="pathway">
    <text evidence="3">Porphyrin-containing compound metabolism; protoporphyrin-IX biosynthesis; protoporphyrinogen-IX from coproporphyrinogen-III (AdoMet route): step 1/1.</text>
</comment>
<sequence>MRPDLAEKYDLRVPRYTSYPTAPHFGAAVDAAHYGQWLEQLPKDAALSLYLHVAYCAEMCWFCGCHTKITRQYAPVADYMDCLWREIDMVANRLPERMRAQHVHFGGGSPTILRPDDFVATVERLRRRFLIAEGAEIAVELDPRTADEAYVQAMAGAGVTRASIGVQDFNPKVQEAINRIQPYDVTARVIAWLRQYGVPEINMDLVYGLPFQSTESLMETVDLAVGFAPKRIALFGYAHVPWMKKHQTLIPEEALPDMAERWRQYEHAQHRLVTVHGYVQVGLDHFARPDDAMAVALAERRLHRNFQGYTTDEAPILLGFGASGIGSLPQGYVANEGSIHAYKDTIRAGRLAVTRGVAINDDDRLRRALIERLMCDLSLDVEAVCARFGADAAQFDAALDRLAPMQADGLLRRQGRVLHMTEEGRPLVRAACAVFDRYLKVGEARHSKAV</sequence>
<evidence type="ECO:0000256" key="4">
    <source>
        <dbReference type="ARBA" id="ARBA00005493"/>
    </source>
</evidence>